<dbReference type="InterPro" id="IPR014001">
    <property type="entry name" value="Helicase_ATP-bd"/>
</dbReference>
<dbReference type="PANTHER" id="PTHR47959:SF13">
    <property type="entry name" value="ATP-DEPENDENT RNA HELICASE RHLE"/>
    <property type="match status" value="1"/>
</dbReference>
<keyword evidence="2 7" id="KW-0378">Hydrolase</keyword>
<dbReference type="InterPro" id="IPR050079">
    <property type="entry name" value="DEAD_box_RNA_helicase"/>
</dbReference>
<dbReference type="AlphaFoldDB" id="A0A934S598"/>
<feature type="domain" description="Helicase C-terminal" evidence="10">
    <location>
        <begin position="233"/>
        <end position="383"/>
    </location>
</feature>
<evidence type="ECO:0000259" key="9">
    <source>
        <dbReference type="PROSITE" id="PS51192"/>
    </source>
</evidence>
<dbReference type="GO" id="GO:0016787">
    <property type="term" value="F:hydrolase activity"/>
    <property type="evidence" value="ECO:0007669"/>
    <property type="project" value="UniProtKB-KW"/>
</dbReference>
<name>A0A934S598_9BACT</name>
<evidence type="ECO:0000256" key="3">
    <source>
        <dbReference type="ARBA" id="ARBA00022806"/>
    </source>
</evidence>
<dbReference type="GO" id="GO:0005829">
    <property type="term" value="C:cytosol"/>
    <property type="evidence" value="ECO:0007669"/>
    <property type="project" value="TreeGrafter"/>
</dbReference>
<dbReference type="PROSITE" id="PS51194">
    <property type="entry name" value="HELICASE_CTER"/>
    <property type="match status" value="1"/>
</dbReference>
<comment type="caution">
    <text evidence="12">The sequence shown here is derived from an EMBL/GenBank/DDBJ whole genome shotgun (WGS) entry which is preliminary data.</text>
</comment>
<sequence length="436" mass="48055">MSFASLALSDFLLSSLERLGYEKPTPIQEASIPVILSGRDLQGAAQTGSGKTAAFCLPMVQCLSESEEQPRKPRHLILVPTRELAVQVGKALERYSEGAPKRVRVMVAYGGVGYQKQMTAAAEGIDVVVATPGRLIDLAEQRAVELDELELLVLDEADRLLALGFADELNAILDMLPERRQNLLFSATFPQNVISLANALLNDPEKIELEAAARPVEKVVQRAIEVEANKRTGLLRHLLDSEGWERVLVFVGSKRRAENVTAKLQKYGIKAVALHGDMPQEKRARSLERFRANRVRVLMATDVAARGIDIAGLPCVVNYDLPRGAADYVHRIGRTGRAGEEGVAINFVSDDVDAHMKLLEKRNGLNLERERVEGFEPENWDPKNPSKGKAPVKGKRPSKKDKLRRAAAEKKESPWGNAKSDVSDPWGQAKRKEGRG</sequence>
<dbReference type="InterPro" id="IPR027417">
    <property type="entry name" value="P-loop_NTPase"/>
</dbReference>
<dbReference type="InterPro" id="IPR011545">
    <property type="entry name" value="DEAD/DEAH_box_helicase_dom"/>
</dbReference>
<dbReference type="PROSITE" id="PS51195">
    <property type="entry name" value="Q_MOTIF"/>
    <property type="match status" value="1"/>
</dbReference>
<evidence type="ECO:0000259" key="10">
    <source>
        <dbReference type="PROSITE" id="PS51194"/>
    </source>
</evidence>
<dbReference type="Gene3D" id="3.40.50.300">
    <property type="entry name" value="P-loop containing nucleotide triphosphate hydrolases"/>
    <property type="match status" value="2"/>
</dbReference>
<evidence type="ECO:0000313" key="12">
    <source>
        <dbReference type="EMBL" id="MBK1879213.1"/>
    </source>
</evidence>
<evidence type="ECO:0000256" key="2">
    <source>
        <dbReference type="ARBA" id="ARBA00022801"/>
    </source>
</evidence>
<dbReference type="PANTHER" id="PTHR47959">
    <property type="entry name" value="ATP-DEPENDENT RNA HELICASE RHLE-RELATED"/>
    <property type="match status" value="1"/>
</dbReference>
<feature type="compositionally biased region" description="Basic and acidic residues" evidence="8">
    <location>
        <begin position="404"/>
        <end position="413"/>
    </location>
</feature>
<evidence type="ECO:0000256" key="6">
    <source>
        <dbReference type="PROSITE-ProRule" id="PRU00552"/>
    </source>
</evidence>
<accession>A0A934S598</accession>
<keyword evidence="13" id="KW-1185">Reference proteome</keyword>
<dbReference type="Proteomes" id="UP000617628">
    <property type="component" value="Unassembled WGS sequence"/>
</dbReference>
<keyword evidence="1 7" id="KW-0547">Nucleotide-binding</keyword>
<dbReference type="CDD" id="cd00268">
    <property type="entry name" value="DEADc"/>
    <property type="match status" value="1"/>
</dbReference>
<evidence type="ECO:0000259" key="11">
    <source>
        <dbReference type="PROSITE" id="PS51195"/>
    </source>
</evidence>
<feature type="short sequence motif" description="Q motif" evidence="6">
    <location>
        <begin position="1"/>
        <end position="29"/>
    </location>
</feature>
<feature type="compositionally biased region" description="Basic residues" evidence="8">
    <location>
        <begin position="390"/>
        <end position="403"/>
    </location>
</feature>
<dbReference type="GO" id="GO:0003676">
    <property type="term" value="F:nucleic acid binding"/>
    <property type="evidence" value="ECO:0007669"/>
    <property type="project" value="InterPro"/>
</dbReference>
<evidence type="ECO:0000313" key="13">
    <source>
        <dbReference type="Proteomes" id="UP000617628"/>
    </source>
</evidence>
<dbReference type="InterPro" id="IPR001650">
    <property type="entry name" value="Helicase_C-like"/>
</dbReference>
<comment type="similarity">
    <text evidence="5 7">Belongs to the DEAD box helicase family.</text>
</comment>
<evidence type="ECO:0000256" key="5">
    <source>
        <dbReference type="ARBA" id="ARBA00038437"/>
    </source>
</evidence>
<dbReference type="Pfam" id="PF00271">
    <property type="entry name" value="Helicase_C"/>
    <property type="match status" value="1"/>
</dbReference>
<feature type="domain" description="Helicase ATP-binding" evidence="9">
    <location>
        <begin position="32"/>
        <end position="207"/>
    </location>
</feature>
<organism evidence="12 13">
    <name type="scientific">Pelagicoccus mobilis</name>
    <dbReference type="NCBI Taxonomy" id="415221"/>
    <lineage>
        <taxon>Bacteria</taxon>
        <taxon>Pseudomonadati</taxon>
        <taxon>Verrucomicrobiota</taxon>
        <taxon>Opitutia</taxon>
        <taxon>Puniceicoccales</taxon>
        <taxon>Pelagicoccaceae</taxon>
        <taxon>Pelagicoccus</taxon>
    </lineage>
</organism>
<dbReference type="GO" id="GO:0005524">
    <property type="term" value="F:ATP binding"/>
    <property type="evidence" value="ECO:0007669"/>
    <property type="project" value="UniProtKB-KW"/>
</dbReference>
<dbReference type="SUPFAM" id="SSF52540">
    <property type="entry name" value="P-loop containing nucleoside triphosphate hydrolases"/>
    <property type="match status" value="1"/>
</dbReference>
<gene>
    <name evidence="12" type="ORF">JIN87_20170</name>
</gene>
<dbReference type="Pfam" id="PF00270">
    <property type="entry name" value="DEAD"/>
    <property type="match status" value="1"/>
</dbReference>
<keyword evidence="3 7" id="KW-0347">Helicase</keyword>
<evidence type="ECO:0000256" key="8">
    <source>
        <dbReference type="SAM" id="MobiDB-lite"/>
    </source>
</evidence>
<dbReference type="SMART" id="SM00490">
    <property type="entry name" value="HELICc"/>
    <property type="match status" value="1"/>
</dbReference>
<dbReference type="CDD" id="cd18787">
    <property type="entry name" value="SF2_C_DEAD"/>
    <property type="match status" value="1"/>
</dbReference>
<dbReference type="InterPro" id="IPR000629">
    <property type="entry name" value="RNA-helicase_DEAD-box_CS"/>
</dbReference>
<feature type="domain" description="DEAD-box RNA helicase Q" evidence="11">
    <location>
        <begin position="1"/>
        <end position="29"/>
    </location>
</feature>
<keyword evidence="4 7" id="KW-0067">ATP-binding</keyword>
<reference evidence="12" key="1">
    <citation type="submission" date="2021-01" db="EMBL/GenBank/DDBJ databases">
        <title>Modified the classification status of verrucomicrobia.</title>
        <authorList>
            <person name="Feng X."/>
        </authorList>
    </citation>
    <scope>NUCLEOTIDE SEQUENCE</scope>
    <source>
        <strain evidence="12">KCTC 13126</strain>
    </source>
</reference>
<evidence type="ECO:0000256" key="7">
    <source>
        <dbReference type="RuleBase" id="RU000492"/>
    </source>
</evidence>
<dbReference type="InterPro" id="IPR014014">
    <property type="entry name" value="RNA_helicase_DEAD_Q_motif"/>
</dbReference>
<dbReference type="PROSITE" id="PS00039">
    <property type="entry name" value="DEAD_ATP_HELICASE"/>
    <property type="match status" value="1"/>
</dbReference>
<protein>
    <submittedName>
        <fullName evidence="12">DEAD/DEAH box helicase</fullName>
    </submittedName>
</protein>
<evidence type="ECO:0000256" key="4">
    <source>
        <dbReference type="ARBA" id="ARBA00022840"/>
    </source>
</evidence>
<dbReference type="SMART" id="SM00487">
    <property type="entry name" value="DEXDc"/>
    <property type="match status" value="1"/>
</dbReference>
<proteinExistence type="inferred from homology"/>
<dbReference type="GO" id="GO:0003724">
    <property type="term" value="F:RNA helicase activity"/>
    <property type="evidence" value="ECO:0007669"/>
    <property type="project" value="InterPro"/>
</dbReference>
<dbReference type="PROSITE" id="PS51192">
    <property type="entry name" value="HELICASE_ATP_BIND_1"/>
    <property type="match status" value="1"/>
</dbReference>
<dbReference type="EMBL" id="JAENIL010000043">
    <property type="protein sequence ID" value="MBK1879213.1"/>
    <property type="molecule type" value="Genomic_DNA"/>
</dbReference>
<evidence type="ECO:0000256" key="1">
    <source>
        <dbReference type="ARBA" id="ARBA00022741"/>
    </source>
</evidence>
<feature type="region of interest" description="Disordered" evidence="8">
    <location>
        <begin position="375"/>
        <end position="436"/>
    </location>
</feature>
<dbReference type="InterPro" id="IPR044742">
    <property type="entry name" value="DEAD/DEAH_RhlB"/>
</dbReference>
<dbReference type="RefSeq" id="WP_200357426.1">
    <property type="nucleotide sequence ID" value="NZ_JAENIL010000043.1"/>
</dbReference>